<protein>
    <submittedName>
        <fullName evidence="5 6">Uncharacterized protein LOC108084464</fullName>
    </submittedName>
</protein>
<evidence type="ECO:0000313" key="4">
    <source>
        <dbReference type="Proteomes" id="UP001652661"/>
    </source>
</evidence>
<feature type="chain" id="PRO_5044647447" evidence="3">
    <location>
        <begin position="42"/>
        <end position="480"/>
    </location>
</feature>
<dbReference type="RefSeq" id="XP_017036164.1">
    <property type="nucleotide sequence ID" value="XM_017180675.1"/>
</dbReference>
<dbReference type="OrthoDB" id="6360013at2759"/>
<evidence type="ECO:0000313" key="7">
    <source>
        <dbReference type="RefSeq" id="XP_070144402.1"/>
    </source>
</evidence>
<evidence type="ECO:0000256" key="3">
    <source>
        <dbReference type="SAM" id="SignalP"/>
    </source>
</evidence>
<reference evidence="5 6" key="1">
    <citation type="submission" date="2025-04" db="UniProtKB">
        <authorList>
            <consortium name="RefSeq"/>
        </authorList>
    </citation>
    <scope>IDENTIFICATION</scope>
    <source>
        <strain evidence="7">14028-0561.14</strain>
        <tissue evidence="7">Whole fly</tissue>
    </source>
</reference>
<proteinExistence type="predicted"/>
<feature type="transmembrane region" description="Helical" evidence="2">
    <location>
        <begin position="416"/>
        <end position="440"/>
    </location>
</feature>
<dbReference type="RefSeq" id="XP_017036165.1">
    <property type="nucleotide sequence ID" value="XM_017180676.1"/>
</dbReference>
<accession>A0A6P4J5J1</accession>
<dbReference type="GeneID" id="108084464"/>
<dbReference type="Proteomes" id="UP001652661">
    <property type="component" value="Chromosome X"/>
</dbReference>
<dbReference type="Gene3D" id="3.80.10.10">
    <property type="entry name" value="Ribonuclease Inhibitor"/>
    <property type="match status" value="1"/>
</dbReference>
<keyword evidence="2" id="KW-1133">Transmembrane helix</keyword>
<gene>
    <name evidence="5 6 7" type="primary">LOC108084464</name>
</gene>
<keyword evidence="2" id="KW-0812">Transmembrane</keyword>
<keyword evidence="3" id="KW-0732">Signal</keyword>
<dbReference type="RefSeq" id="XP_070144402.1">
    <property type="nucleotide sequence ID" value="XM_070288301.1"/>
</dbReference>
<feature type="signal peptide" evidence="3">
    <location>
        <begin position="1"/>
        <end position="41"/>
    </location>
</feature>
<evidence type="ECO:0000313" key="6">
    <source>
        <dbReference type="RefSeq" id="XP_017036165.1"/>
    </source>
</evidence>
<evidence type="ECO:0000313" key="5">
    <source>
        <dbReference type="RefSeq" id="XP_017036164.1"/>
    </source>
</evidence>
<sequence>MRNIRNLKDPTVWTKWMHHHLRFLLIIIILLSLFATAQVTAELTKVSCSSGGSTTMTCDCNNYDQPMVLPFLHGDVSLVEIRHCPDLTVESNCLGDTIGLRKVTFTQVGKLVLRQSALSVPRYASNKALIVEFEQTNIKLIESHAITGNIEEISFVGGRIDEMKPFGFTTTKNSAILLKMDGVTIQHIESQAFKKFAVEQMSIANCQFLSDVPTRAFYELEVLNELSLRGNHFHQEVHSHALSFKLVSKLSLSENQFVAVDGEWLEAQIRDAITLRGNDFGATSEIAFRSLTVHRSYQLSERLELRFHNNTLRSSRPGADPKANDDEPGTQAQPLRFDERFALSIRELRYDNPWSCDQLDRNVEPPLPKAEFFRVHSDQLMFQPPGQQSDRQQQQQAPPLMPLRLLISDQCREQSYMAYIVAGSVLLGLLLLLLILGICWRIVQRRRRRKLDVVQPEPRTYKETQIVYQIENAGLLKTDL</sequence>
<evidence type="ECO:0000256" key="2">
    <source>
        <dbReference type="SAM" id="Phobius"/>
    </source>
</evidence>
<name>A0A6P4J5J1_DROKI</name>
<dbReference type="AlphaFoldDB" id="A0A6P4J5J1"/>
<organism evidence="4 6">
    <name type="scientific">Drosophila kikkawai</name>
    <name type="common">Fruit fly</name>
    <dbReference type="NCBI Taxonomy" id="30033"/>
    <lineage>
        <taxon>Eukaryota</taxon>
        <taxon>Metazoa</taxon>
        <taxon>Ecdysozoa</taxon>
        <taxon>Arthropoda</taxon>
        <taxon>Hexapoda</taxon>
        <taxon>Insecta</taxon>
        <taxon>Pterygota</taxon>
        <taxon>Neoptera</taxon>
        <taxon>Endopterygota</taxon>
        <taxon>Diptera</taxon>
        <taxon>Brachycera</taxon>
        <taxon>Muscomorpha</taxon>
        <taxon>Ephydroidea</taxon>
        <taxon>Drosophilidae</taxon>
        <taxon>Drosophila</taxon>
        <taxon>Sophophora</taxon>
    </lineage>
</organism>
<keyword evidence="2" id="KW-0472">Membrane</keyword>
<evidence type="ECO:0000256" key="1">
    <source>
        <dbReference type="SAM" id="MobiDB-lite"/>
    </source>
</evidence>
<dbReference type="OMA" id="TIANCQF"/>
<dbReference type="SUPFAM" id="SSF52058">
    <property type="entry name" value="L domain-like"/>
    <property type="match status" value="1"/>
</dbReference>
<feature type="region of interest" description="Disordered" evidence="1">
    <location>
        <begin position="310"/>
        <end position="333"/>
    </location>
</feature>
<dbReference type="InterPro" id="IPR032675">
    <property type="entry name" value="LRR_dom_sf"/>
</dbReference>
<keyword evidence="4" id="KW-1185">Reference proteome</keyword>